<dbReference type="Proteomes" id="UP001195483">
    <property type="component" value="Unassembled WGS sequence"/>
</dbReference>
<dbReference type="AlphaFoldDB" id="A0AAE0VYN3"/>
<organism evidence="1 2">
    <name type="scientific">Potamilus streckersoni</name>
    <dbReference type="NCBI Taxonomy" id="2493646"/>
    <lineage>
        <taxon>Eukaryota</taxon>
        <taxon>Metazoa</taxon>
        <taxon>Spiralia</taxon>
        <taxon>Lophotrochozoa</taxon>
        <taxon>Mollusca</taxon>
        <taxon>Bivalvia</taxon>
        <taxon>Autobranchia</taxon>
        <taxon>Heteroconchia</taxon>
        <taxon>Palaeoheterodonta</taxon>
        <taxon>Unionida</taxon>
        <taxon>Unionoidea</taxon>
        <taxon>Unionidae</taxon>
        <taxon>Ambleminae</taxon>
        <taxon>Lampsilini</taxon>
        <taxon>Potamilus</taxon>
    </lineage>
</organism>
<gene>
    <name evidence="1" type="ORF">CHS0354_037801</name>
</gene>
<comment type="caution">
    <text evidence="1">The sequence shown here is derived from an EMBL/GenBank/DDBJ whole genome shotgun (WGS) entry which is preliminary data.</text>
</comment>
<keyword evidence="2" id="KW-1185">Reference proteome</keyword>
<proteinExistence type="predicted"/>
<name>A0AAE0VYN3_9BIVA</name>
<dbReference type="EMBL" id="JAEAOA010002211">
    <property type="protein sequence ID" value="KAK3594794.1"/>
    <property type="molecule type" value="Genomic_DNA"/>
</dbReference>
<evidence type="ECO:0000313" key="2">
    <source>
        <dbReference type="Proteomes" id="UP001195483"/>
    </source>
</evidence>
<protein>
    <submittedName>
        <fullName evidence="1">Uncharacterized protein</fullName>
    </submittedName>
</protein>
<sequence length="126" mass="14218">MEAAYTLSEVAKQSQETLKLSEKQAPVTKMKLVIDPILHKGPQLILQALQTGKYNDNMDYFGLWSSLSTLDNGKLCFVYQSVACTFCLMHPHLEDTKLYLTDCLVRRIKGGWDGEAEISSKQPESF</sequence>
<reference evidence="1" key="2">
    <citation type="journal article" date="2021" name="Genome Biol. Evol.">
        <title>Developing a high-quality reference genome for a parasitic bivalve with doubly uniparental inheritance (Bivalvia: Unionida).</title>
        <authorList>
            <person name="Smith C.H."/>
        </authorList>
    </citation>
    <scope>NUCLEOTIDE SEQUENCE</scope>
    <source>
        <strain evidence="1">CHS0354</strain>
        <tissue evidence="1">Mantle</tissue>
    </source>
</reference>
<reference evidence="1" key="1">
    <citation type="journal article" date="2021" name="Genome Biol. Evol.">
        <title>A High-Quality Reference Genome for a Parasitic Bivalve with Doubly Uniparental Inheritance (Bivalvia: Unionida).</title>
        <authorList>
            <person name="Smith C.H."/>
        </authorList>
    </citation>
    <scope>NUCLEOTIDE SEQUENCE</scope>
    <source>
        <strain evidence="1">CHS0354</strain>
    </source>
</reference>
<reference evidence="1" key="3">
    <citation type="submission" date="2023-05" db="EMBL/GenBank/DDBJ databases">
        <authorList>
            <person name="Smith C.H."/>
        </authorList>
    </citation>
    <scope>NUCLEOTIDE SEQUENCE</scope>
    <source>
        <strain evidence="1">CHS0354</strain>
        <tissue evidence="1">Mantle</tissue>
    </source>
</reference>
<accession>A0AAE0VYN3</accession>
<evidence type="ECO:0000313" key="1">
    <source>
        <dbReference type="EMBL" id="KAK3594794.1"/>
    </source>
</evidence>